<dbReference type="Gene3D" id="3.30.450.60">
    <property type="match status" value="1"/>
</dbReference>
<dbReference type="PROSITE" id="PS51072">
    <property type="entry name" value="MHD"/>
    <property type="match status" value="1"/>
</dbReference>
<protein>
    <submittedName>
        <fullName evidence="8">Adaptor related protein complex 4 subunit mu 1</fullName>
    </submittedName>
</protein>
<dbReference type="AlphaFoldDB" id="A0A8C5AIA0"/>
<accession>A0A8C5AIA0</accession>
<evidence type="ECO:0000256" key="2">
    <source>
        <dbReference type="ARBA" id="ARBA00005324"/>
    </source>
</evidence>
<evidence type="ECO:0000313" key="8">
    <source>
        <dbReference type="Ensembl" id="ENSGMOP00000032295.1"/>
    </source>
</evidence>
<evidence type="ECO:0000256" key="4">
    <source>
        <dbReference type="ARBA" id="ARBA00022927"/>
    </source>
</evidence>
<dbReference type="InterPro" id="IPR028565">
    <property type="entry name" value="MHD"/>
</dbReference>
<keyword evidence="6" id="KW-1133">Transmembrane helix</keyword>
<evidence type="ECO:0000256" key="6">
    <source>
        <dbReference type="SAM" id="Phobius"/>
    </source>
</evidence>
<feature type="transmembrane region" description="Helical" evidence="6">
    <location>
        <begin position="87"/>
        <end position="107"/>
    </location>
</feature>
<dbReference type="GO" id="GO:0016192">
    <property type="term" value="P:vesicle-mediated transport"/>
    <property type="evidence" value="ECO:0007669"/>
    <property type="project" value="InterPro"/>
</dbReference>
<dbReference type="Proteomes" id="UP000694546">
    <property type="component" value="Chromosome 7"/>
</dbReference>
<dbReference type="GeneTree" id="ENSGT00940000159929"/>
<comment type="similarity">
    <text evidence="2">Belongs to the adaptor complexes medium subunit family.</text>
</comment>
<evidence type="ECO:0000313" key="9">
    <source>
        <dbReference type="Proteomes" id="UP000694546"/>
    </source>
</evidence>
<dbReference type="GO" id="GO:0006886">
    <property type="term" value="P:intracellular protein transport"/>
    <property type="evidence" value="ECO:0007669"/>
    <property type="project" value="UniProtKB-UniRule"/>
</dbReference>
<dbReference type="GO" id="GO:0005794">
    <property type="term" value="C:Golgi apparatus"/>
    <property type="evidence" value="ECO:0007669"/>
    <property type="project" value="UniProtKB-SubCell"/>
</dbReference>
<comment type="subcellular location">
    <subcellularLocation>
        <location evidence="1">Endomembrane system</location>
        <topology evidence="1">Peripheral membrane protein</topology>
    </subcellularLocation>
</comment>
<dbReference type="GO" id="GO:0005769">
    <property type="term" value="C:early endosome"/>
    <property type="evidence" value="ECO:0007669"/>
    <property type="project" value="UniProtKB-SubCell"/>
</dbReference>
<dbReference type="SUPFAM" id="SSF49447">
    <property type="entry name" value="Second domain of Mu2 adaptin subunit (ap50) of ap2 adaptor"/>
    <property type="match status" value="1"/>
</dbReference>
<dbReference type="CTD" id="9179"/>
<dbReference type="InterPro" id="IPR001392">
    <property type="entry name" value="Clathrin_mu"/>
</dbReference>
<organism evidence="8 9">
    <name type="scientific">Gadus morhua</name>
    <name type="common">Atlantic cod</name>
    <dbReference type="NCBI Taxonomy" id="8049"/>
    <lineage>
        <taxon>Eukaryota</taxon>
        <taxon>Metazoa</taxon>
        <taxon>Chordata</taxon>
        <taxon>Craniata</taxon>
        <taxon>Vertebrata</taxon>
        <taxon>Euteleostomi</taxon>
        <taxon>Actinopterygii</taxon>
        <taxon>Neopterygii</taxon>
        <taxon>Teleostei</taxon>
        <taxon>Neoteleostei</taxon>
        <taxon>Acanthomorphata</taxon>
        <taxon>Zeiogadaria</taxon>
        <taxon>Gadariae</taxon>
        <taxon>Gadiformes</taxon>
        <taxon>Gadoidei</taxon>
        <taxon>Gadidae</taxon>
        <taxon>Gadus</taxon>
    </lineage>
</organism>
<dbReference type="Pfam" id="PF01217">
    <property type="entry name" value="Clat_adaptor_s"/>
    <property type="match status" value="1"/>
</dbReference>
<keyword evidence="5 6" id="KW-0472">Membrane</keyword>
<reference evidence="8" key="2">
    <citation type="submission" date="2025-09" db="UniProtKB">
        <authorList>
            <consortium name="Ensembl"/>
        </authorList>
    </citation>
    <scope>IDENTIFICATION</scope>
</reference>
<feature type="transmembrane region" description="Helical" evidence="6">
    <location>
        <begin position="50"/>
        <end position="75"/>
    </location>
</feature>
<dbReference type="Gene3D" id="2.60.40.1170">
    <property type="entry name" value="Mu homology domain, subdomain B"/>
    <property type="match status" value="2"/>
</dbReference>
<dbReference type="SUPFAM" id="SSF64356">
    <property type="entry name" value="SNARE-like"/>
    <property type="match status" value="1"/>
</dbReference>
<feature type="domain" description="MHD" evidence="7">
    <location>
        <begin position="282"/>
        <end position="540"/>
    </location>
</feature>
<feature type="transmembrane region" description="Helical" evidence="6">
    <location>
        <begin position="12"/>
        <end position="30"/>
    </location>
</feature>
<dbReference type="InterPro" id="IPR011012">
    <property type="entry name" value="Longin-like_dom_sf"/>
</dbReference>
<proteinExistence type="inferred from homology"/>
<evidence type="ECO:0000259" key="7">
    <source>
        <dbReference type="PROSITE" id="PS51072"/>
    </source>
</evidence>
<dbReference type="PANTHER" id="PTHR10529">
    <property type="entry name" value="AP COMPLEX SUBUNIT MU"/>
    <property type="match status" value="1"/>
</dbReference>
<evidence type="ECO:0000256" key="3">
    <source>
        <dbReference type="ARBA" id="ARBA00022448"/>
    </source>
</evidence>
<keyword evidence="9" id="KW-1185">Reference proteome</keyword>
<gene>
    <name evidence="8" type="primary">ap4m1</name>
</gene>
<keyword evidence="4" id="KW-0653">Protein transport</keyword>
<dbReference type="InterPro" id="IPR022775">
    <property type="entry name" value="AP_mu_sigma_su"/>
</dbReference>
<evidence type="ECO:0000256" key="1">
    <source>
        <dbReference type="ARBA" id="ARBA00004184"/>
    </source>
</evidence>
<dbReference type="GO" id="GO:0030131">
    <property type="term" value="C:clathrin adaptor complex"/>
    <property type="evidence" value="ECO:0007669"/>
    <property type="project" value="UniProtKB-UniRule"/>
</dbReference>
<sequence length="541" mass="60060">MTSYSYCPRLSPFSFSIIFKLSFFLSLLSRDDLPDLHFVLQGRSPHLQRLYPLLCLGFTCNIILNGLLLLSSYNAKHTFINPVGEHFLISLVVIAIRNGGVLLFRGLCVNVLNHNQSSVRGEVGKDAVTVFYEKVTALTGDQPPVVMSHKELHFVHIRQGGLYWVVTTTADSSPFTLVEFLNRLTTLIKDYCGSLSEKSVRMNFALIYELLDEVVDNGYIQTTSTDILKNFIQTEAVTSKPFSLFDLSNVGLFGAETQQSKVAPSAAAARPIMSSRGDQGGKSEIFVDVVERMSVVIGSNGVLMKVDVEGQIRVKCYMPSCLEMRIGLNEEFSIGKSQLRGYGAAVRVDECSFHQAVKLDEFDQHRILKVCPSQGEHVVMQYLLSDELPSAPPFRLFPTIERDNGGRLLMYLKLRCDLPPKSSAINVSVTVPVPKGSLSLSQELSSPDQKAELRAETRAVHWDIPRFPGGAQLSALFKLEVPGLSSASMMEVGPVGLSFELPKYTCTGLQIRFLRLTPVQAGSSQRWVRYVTHSDSYTIRI</sequence>
<keyword evidence="6" id="KW-0812">Transmembrane</keyword>
<dbReference type="PRINTS" id="PR00314">
    <property type="entry name" value="CLATHRINADPT"/>
</dbReference>
<reference evidence="8" key="1">
    <citation type="submission" date="2025-08" db="UniProtKB">
        <authorList>
            <consortium name="Ensembl"/>
        </authorList>
    </citation>
    <scope>IDENTIFICATION</scope>
</reference>
<dbReference type="InterPro" id="IPR050431">
    <property type="entry name" value="Adaptor_comp_med_subunit"/>
</dbReference>
<name>A0A8C5AIA0_GADMO</name>
<dbReference type="GO" id="GO:0005905">
    <property type="term" value="C:clathrin-coated pit"/>
    <property type="evidence" value="ECO:0007669"/>
    <property type="project" value="UniProtKB-KW"/>
</dbReference>
<dbReference type="Pfam" id="PF00928">
    <property type="entry name" value="Adap_comp_sub"/>
    <property type="match status" value="1"/>
</dbReference>
<dbReference type="CDD" id="cd09253">
    <property type="entry name" value="AP-4_Mu4_Cterm"/>
    <property type="match status" value="1"/>
</dbReference>
<dbReference type="KEGG" id="gmh:115547507"/>
<dbReference type="Ensembl" id="ENSGMOT00000041551.1">
    <property type="protein sequence ID" value="ENSGMOP00000032295.1"/>
    <property type="gene ID" value="ENSGMOG00000000244.2"/>
</dbReference>
<keyword evidence="3" id="KW-0813">Transport</keyword>
<evidence type="ECO:0000256" key="5">
    <source>
        <dbReference type="ARBA" id="ARBA00023136"/>
    </source>
</evidence>
<dbReference type="InterPro" id="IPR036168">
    <property type="entry name" value="AP2_Mu_C_sf"/>
</dbReference>
<dbReference type="OMA" id="DYGYIQN"/>